<feature type="binding site" evidence="10">
    <location>
        <begin position="424"/>
        <end position="425"/>
    </location>
    <ligand>
        <name>substrate</name>
    </ligand>
</feature>
<keyword evidence="5" id="KW-0136">Cellulose degradation</keyword>
<organism evidence="12 13">
    <name type="scientific">Bowdeniella nasicola</name>
    <dbReference type="NCBI Taxonomy" id="208480"/>
    <lineage>
        <taxon>Bacteria</taxon>
        <taxon>Bacillati</taxon>
        <taxon>Actinomycetota</taxon>
        <taxon>Actinomycetes</taxon>
        <taxon>Actinomycetales</taxon>
        <taxon>Actinomycetaceae</taxon>
        <taxon>Bowdeniella</taxon>
    </lineage>
</organism>
<keyword evidence="6" id="KW-0119">Carbohydrate metabolism</keyword>
<dbReference type="Proteomes" id="UP000199288">
    <property type="component" value="Unassembled WGS sequence"/>
</dbReference>
<gene>
    <name evidence="12" type="ORF">SAMN02910418_00201</name>
</gene>
<keyword evidence="4 11" id="KW-0378">Hydrolase</keyword>
<dbReference type="OrthoDB" id="9765195at2"/>
<dbReference type="GO" id="GO:0030245">
    <property type="term" value="P:cellulose catabolic process"/>
    <property type="evidence" value="ECO:0007669"/>
    <property type="project" value="UniProtKB-KW"/>
</dbReference>
<dbReference type="NCBIfam" id="TIGR03356">
    <property type="entry name" value="BGL"/>
    <property type="match status" value="1"/>
</dbReference>
<feature type="binding site" evidence="10">
    <location>
        <position position="298"/>
    </location>
    <ligand>
        <name>substrate</name>
    </ligand>
</feature>
<name>A0A1H3VT81_9ACTO</name>
<protein>
    <recommendedName>
        <fullName evidence="3 11">Beta-glucosidase</fullName>
        <ecNumber evidence="3 11">3.2.1.21</ecNumber>
    </recommendedName>
</protein>
<evidence type="ECO:0000256" key="10">
    <source>
        <dbReference type="PIRSR" id="PIRSR617736-2"/>
    </source>
</evidence>
<keyword evidence="13" id="KW-1185">Reference proteome</keyword>
<dbReference type="EC" id="3.2.1.21" evidence="3 11"/>
<comment type="catalytic activity">
    <reaction evidence="1 11">
        <text>Hydrolysis of terminal, non-reducing beta-D-glucosyl residues with release of beta-D-glucose.</text>
        <dbReference type="EC" id="3.2.1.21"/>
    </reaction>
</comment>
<dbReference type="SUPFAM" id="SSF51445">
    <property type="entry name" value="(Trans)glycosidases"/>
    <property type="match status" value="1"/>
</dbReference>
<dbReference type="AlphaFoldDB" id="A0A1H3VT81"/>
<dbReference type="InterPro" id="IPR017853">
    <property type="entry name" value="GH"/>
</dbReference>
<keyword evidence="7 11" id="KW-0326">Glycosidase</keyword>
<sequence length="506" mass="55667">MTSIELPHSFVWGAATAAYQIEGGAAEGGRTPSIWDTFSHTPGNVANGDTGDVAADHYHRWEHDLDLAAELKLDAYRFSISWSRVMPGGRGELNPEGVAFYRALLQGIRSRGMLPVVTLYHWDLPQELQDAGGWPERETAYAFADYARAMAREFGDLVHTWTTLNEPWCTAFLGYGSGVHAPGITDPAAALATAHHLNVAHGLAARAIREELGDDARVSITLNIHVVDPADEERAADHEAAEKVALVGNKIFLGPLLDGTYPPALLSQTRHLTDWSFIQPGDVSIARVRLDVLGVNYYSTSRVRKGDGGGHGVGHGGGVGSPWPGCEDVEFLEPEGELTAMGWNIEPRGLYDLLVALDTAYEGLPLAVTENGAAFDDVVGEDGRIHDERRVAYLQAHLAEVSAAVADGADVRGYFVWSLLDNFEWAYGYDKRFGIIHVDYETQQRRLKDSARFYGDLVASHRESSGPVQLEDAWVQRGWARPAASDSETKDARRRRRRLRELFGRR</sequence>
<dbReference type="GO" id="GO:0008422">
    <property type="term" value="F:beta-glucosidase activity"/>
    <property type="evidence" value="ECO:0007669"/>
    <property type="project" value="UniProtKB-EC"/>
</dbReference>
<evidence type="ECO:0000256" key="5">
    <source>
        <dbReference type="ARBA" id="ARBA00023001"/>
    </source>
</evidence>
<dbReference type="PANTHER" id="PTHR10353:SF36">
    <property type="entry name" value="LP05116P"/>
    <property type="match status" value="1"/>
</dbReference>
<evidence type="ECO:0000313" key="13">
    <source>
        <dbReference type="Proteomes" id="UP000199288"/>
    </source>
</evidence>
<dbReference type="PROSITE" id="PS00653">
    <property type="entry name" value="GLYCOSYL_HYDROL_F1_2"/>
    <property type="match status" value="1"/>
</dbReference>
<reference evidence="13" key="1">
    <citation type="submission" date="2016-10" db="EMBL/GenBank/DDBJ databases">
        <authorList>
            <person name="Varghese N."/>
            <person name="Submissions S."/>
        </authorList>
    </citation>
    <scope>NUCLEOTIDE SEQUENCE [LARGE SCALE GENOMIC DNA]</scope>
    <source>
        <strain evidence="13">KPR-1</strain>
    </source>
</reference>
<dbReference type="InterPro" id="IPR033132">
    <property type="entry name" value="GH_1_N_CS"/>
</dbReference>
<dbReference type="PANTHER" id="PTHR10353">
    <property type="entry name" value="GLYCOSYL HYDROLASE"/>
    <property type="match status" value="1"/>
</dbReference>
<evidence type="ECO:0000313" key="12">
    <source>
        <dbReference type="EMBL" id="SDZ77322.1"/>
    </source>
</evidence>
<feature type="active site" description="Nucleophile" evidence="9">
    <location>
        <position position="370"/>
    </location>
</feature>
<accession>A0A1H3VT81</accession>
<dbReference type="RefSeq" id="WP_092561080.1">
    <property type="nucleotide sequence ID" value="NZ_FNQV01000001.1"/>
</dbReference>
<evidence type="ECO:0000256" key="8">
    <source>
        <dbReference type="ARBA" id="ARBA00023326"/>
    </source>
</evidence>
<evidence type="ECO:0000256" key="2">
    <source>
        <dbReference type="ARBA" id="ARBA00010838"/>
    </source>
</evidence>
<feature type="binding site" evidence="10">
    <location>
        <position position="121"/>
    </location>
    <ligand>
        <name>substrate</name>
    </ligand>
</feature>
<evidence type="ECO:0000256" key="3">
    <source>
        <dbReference type="ARBA" id="ARBA00012744"/>
    </source>
</evidence>
<proteinExistence type="inferred from homology"/>
<dbReference type="PRINTS" id="PR00131">
    <property type="entry name" value="GLHYDRLASE1"/>
</dbReference>
<dbReference type="Gene3D" id="3.20.20.80">
    <property type="entry name" value="Glycosidases"/>
    <property type="match status" value="1"/>
</dbReference>
<evidence type="ECO:0000256" key="11">
    <source>
        <dbReference type="RuleBase" id="RU361175"/>
    </source>
</evidence>
<keyword evidence="8" id="KW-0624">Polysaccharide degradation</keyword>
<evidence type="ECO:0000256" key="1">
    <source>
        <dbReference type="ARBA" id="ARBA00000448"/>
    </source>
</evidence>
<dbReference type="InterPro" id="IPR017736">
    <property type="entry name" value="Glyco_hydro_1_beta-glucosidase"/>
</dbReference>
<feature type="binding site" evidence="10">
    <location>
        <position position="417"/>
    </location>
    <ligand>
        <name>substrate</name>
    </ligand>
</feature>
<evidence type="ECO:0000256" key="7">
    <source>
        <dbReference type="ARBA" id="ARBA00023295"/>
    </source>
</evidence>
<feature type="binding site" evidence="10">
    <location>
        <position position="165"/>
    </location>
    <ligand>
        <name>substrate</name>
    </ligand>
</feature>
<evidence type="ECO:0000256" key="9">
    <source>
        <dbReference type="PIRSR" id="PIRSR617736-1"/>
    </source>
</evidence>
<dbReference type="GO" id="GO:0005829">
    <property type="term" value="C:cytosol"/>
    <property type="evidence" value="ECO:0007669"/>
    <property type="project" value="TreeGrafter"/>
</dbReference>
<dbReference type="EMBL" id="FNQV01000001">
    <property type="protein sequence ID" value="SDZ77322.1"/>
    <property type="molecule type" value="Genomic_DNA"/>
</dbReference>
<comment type="similarity">
    <text evidence="2 11">Belongs to the glycosyl hydrolase 1 family.</text>
</comment>
<dbReference type="Pfam" id="PF00232">
    <property type="entry name" value="Glyco_hydro_1"/>
    <property type="match status" value="1"/>
</dbReference>
<feature type="binding site" evidence="10">
    <location>
        <position position="20"/>
    </location>
    <ligand>
        <name>substrate</name>
    </ligand>
</feature>
<evidence type="ECO:0000256" key="6">
    <source>
        <dbReference type="ARBA" id="ARBA00023277"/>
    </source>
</evidence>
<evidence type="ECO:0000256" key="4">
    <source>
        <dbReference type="ARBA" id="ARBA00022801"/>
    </source>
</evidence>
<dbReference type="FunFam" id="3.20.20.80:FF:000004">
    <property type="entry name" value="Beta-glucosidase 6-phospho-beta-glucosidase"/>
    <property type="match status" value="1"/>
</dbReference>
<dbReference type="InterPro" id="IPR001360">
    <property type="entry name" value="Glyco_hydro_1"/>
</dbReference>
<feature type="active site" description="Proton donor" evidence="9">
    <location>
        <position position="166"/>
    </location>
</feature>